<dbReference type="KEGG" id="slom:PXH66_11130"/>
<protein>
    <submittedName>
        <fullName evidence="2">Class I SAM-dependent methyltransferase</fullName>
    </submittedName>
</protein>
<dbReference type="Proteomes" id="UP001218638">
    <property type="component" value="Chromosome"/>
</dbReference>
<accession>A0AAF0CT12</accession>
<keyword evidence="3" id="KW-1185">Reference proteome</keyword>
<evidence type="ECO:0000259" key="1">
    <source>
        <dbReference type="Pfam" id="PF08241"/>
    </source>
</evidence>
<dbReference type="InterPro" id="IPR029063">
    <property type="entry name" value="SAM-dependent_MTases_sf"/>
</dbReference>
<gene>
    <name evidence="2" type="ORF">PXH66_11130</name>
</gene>
<dbReference type="GO" id="GO:0032259">
    <property type="term" value="P:methylation"/>
    <property type="evidence" value="ECO:0007669"/>
    <property type="project" value="UniProtKB-KW"/>
</dbReference>
<reference evidence="2" key="1">
    <citation type="submission" date="2023-03" db="EMBL/GenBank/DDBJ databases">
        <title>Lomoglobus Profundus gen. nov., sp. nov., a novel member of the phylum Verrucomicrobia, isolated from deep-marine sediment of South China Sea.</title>
        <authorList>
            <person name="Ahmad T."/>
            <person name="Ishaq S.E."/>
            <person name="Wang F."/>
        </authorList>
    </citation>
    <scope>NUCLEOTIDE SEQUENCE</scope>
    <source>
        <strain evidence="2">LMO-M01</strain>
    </source>
</reference>
<feature type="domain" description="Methyltransferase type 11" evidence="1">
    <location>
        <begin position="58"/>
        <end position="155"/>
    </location>
</feature>
<dbReference type="GO" id="GO:0008757">
    <property type="term" value="F:S-adenosylmethionine-dependent methyltransferase activity"/>
    <property type="evidence" value="ECO:0007669"/>
    <property type="project" value="InterPro"/>
</dbReference>
<keyword evidence="2" id="KW-0808">Transferase</keyword>
<evidence type="ECO:0000313" key="3">
    <source>
        <dbReference type="Proteomes" id="UP001218638"/>
    </source>
</evidence>
<name>A0AAF0CT12_9BACT</name>
<dbReference type="InterPro" id="IPR013216">
    <property type="entry name" value="Methyltransf_11"/>
</dbReference>
<dbReference type="PANTHER" id="PTHR42912">
    <property type="entry name" value="METHYLTRANSFERASE"/>
    <property type="match status" value="1"/>
</dbReference>
<keyword evidence="2" id="KW-0489">Methyltransferase</keyword>
<dbReference type="RefSeq" id="WP_330931555.1">
    <property type="nucleotide sequence ID" value="NZ_CP119075.1"/>
</dbReference>
<dbReference type="Pfam" id="PF08241">
    <property type="entry name" value="Methyltransf_11"/>
    <property type="match status" value="1"/>
</dbReference>
<dbReference type="Gene3D" id="3.40.50.150">
    <property type="entry name" value="Vaccinia Virus protein VP39"/>
    <property type="match status" value="1"/>
</dbReference>
<dbReference type="AlphaFoldDB" id="A0AAF0CT12"/>
<dbReference type="InterPro" id="IPR050508">
    <property type="entry name" value="Methyltransf_Superfamily"/>
</dbReference>
<dbReference type="SUPFAM" id="SSF53335">
    <property type="entry name" value="S-adenosyl-L-methionine-dependent methyltransferases"/>
    <property type="match status" value="1"/>
</dbReference>
<sequence>MPSRADYKNTWNELAQTPEEAFLYVGGTRDEAELDATAVHAINVLRATVGINPTDDFVEIGCGVGRVGKALSGIVKTWTGCDASGAMVSHANRRLESYANAKAIEVSGHDLQPLADASFDVVYSTVVFMHLDEWDRYRYVQEAMRILRPGGRFFCDNISITTENGWAYFQQHCESFKPLERPTHIAKCSTPQELTIYLERAGFTGVQTRERDLWVDAWGIKPAAS</sequence>
<dbReference type="EMBL" id="CP119075">
    <property type="protein sequence ID" value="WED67401.1"/>
    <property type="molecule type" value="Genomic_DNA"/>
</dbReference>
<evidence type="ECO:0000313" key="2">
    <source>
        <dbReference type="EMBL" id="WED67401.1"/>
    </source>
</evidence>
<dbReference type="CDD" id="cd02440">
    <property type="entry name" value="AdoMet_MTases"/>
    <property type="match status" value="1"/>
</dbReference>
<organism evidence="2 3">
    <name type="scientific">Synoicihabitans lomoniglobus</name>
    <dbReference type="NCBI Taxonomy" id="2909285"/>
    <lineage>
        <taxon>Bacteria</taxon>
        <taxon>Pseudomonadati</taxon>
        <taxon>Verrucomicrobiota</taxon>
        <taxon>Opitutia</taxon>
        <taxon>Opitutales</taxon>
        <taxon>Opitutaceae</taxon>
        <taxon>Synoicihabitans</taxon>
    </lineage>
</organism>
<proteinExistence type="predicted"/>